<keyword evidence="1" id="KW-0472">Membrane</keyword>
<sequence>MRFVVIRKKWIVIAAVLFAVIGSGSWFYLNQDAAEVINHHADEKAEIHMVTGEFTSQTDDGRKIEAYRFDPGSITIQKGEAVTLTIHGVNGAEHPFRIEGTDIKGVVKKGEKAVIPLKFDEEGTYRLICDTHSRHGQGAPMIAYIVVD</sequence>
<keyword evidence="1" id="KW-0812">Transmembrane</keyword>
<dbReference type="EMBL" id="JNVC02000001">
    <property type="protein sequence ID" value="KEZ54397.1"/>
    <property type="molecule type" value="Genomic_DNA"/>
</dbReference>
<evidence type="ECO:0000313" key="4">
    <source>
        <dbReference type="Proteomes" id="UP000028549"/>
    </source>
</evidence>
<dbReference type="SUPFAM" id="SSF49503">
    <property type="entry name" value="Cupredoxins"/>
    <property type="match status" value="1"/>
</dbReference>
<proteinExistence type="predicted"/>
<evidence type="ECO:0000259" key="2">
    <source>
        <dbReference type="Pfam" id="PF13473"/>
    </source>
</evidence>
<dbReference type="Proteomes" id="UP000028549">
    <property type="component" value="Unassembled WGS sequence"/>
</dbReference>
<dbReference type="RefSeq" id="WP_029565700.1">
    <property type="nucleotide sequence ID" value="NZ_JNVC02000001.1"/>
</dbReference>
<organism evidence="3 4">
    <name type="scientific">Metabacillus indicus</name>
    <name type="common">Bacillus indicus</name>
    <dbReference type="NCBI Taxonomy" id="246786"/>
    <lineage>
        <taxon>Bacteria</taxon>
        <taxon>Bacillati</taxon>
        <taxon>Bacillota</taxon>
        <taxon>Bacilli</taxon>
        <taxon>Bacillales</taxon>
        <taxon>Bacillaceae</taxon>
        <taxon>Metabacillus</taxon>
    </lineage>
</organism>
<evidence type="ECO:0000313" key="3">
    <source>
        <dbReference type="EMBL" id="KEZ54397.1"/>
    </source>
</evidence>
<feature type="domain" description="EfeO-type cupredoxin-like" evidence="2">
    <location>
        <begin position="26"/>
        <end position="136"/>
    </location>
</feature>
<dbReference type="Gene3D" id="2.60.40.420">
    <property type="entry name" value="Cupredoxins - blue copper proteins"/>
    <property type="match status" value="1"/>
</dbReference>
<feature type="transmembrane region" description="Helical" evidence="1">
    <location>
        <begin position="12"/>
        <end position="29"/>
    </location>
</feature>
<evidence type="ECO:0000256" key="1">
    <source>
        <dbReference type="SAM" id="Phobius"/>
    </source>
</evidence>
<dbReference type="InterPro" id="IPR008972">
    <property type="entry name" value="Cupredoxin"/>
</dbReference>
<dbReference type="InterPro" id="IPR028096">
    <property type="entry name" value="EfeO_Cupredoxin"/>
</dbReference>
<gene>
    <name evidence="3" type="ORF">GS18_0205630</name>
</gene>
<dbReference type="Pfam" id="PF13473">
    <property type="entry name" value="Cupredoxin_1"/>
    <property type="match status" value="1"/>
</dbReference>
<accession>A0A084H485</accession>
<name>A0A084H485_METID</name>
<reference evidence="3 4" key="1">
    <citation type="journal article" date="2005" name="Int. J. Syst. Evol. Microbiol.">
        <title>Bacillus cibi sp. nov., isolated from jeotgal, a traditional Korean fermented seafood.</title>
        <authorList>
            <person name="Yoon J.H."/>
            <person name="Lee C.H."/>
            <person name="Oh T.K."/>
        </authorList>
    </citation>
    <scope>NUCLEOTIDE SEQUENCE [LARGE SCALE GENOMIC DNA]</scope>
    <source>
        <strain evidence="3 4">DSM 16189</strain>
    </source>
</reference>
<protein>
    <recommendedName>
        <fullName evidence="2">EfeO-type cupredoxin-like domain-containing protein</fullName>
    </recommendedName>
</protein>
<keyword evidence="1" id="KW-1133">Transmembrane helix</keyword>
<keyword evidence="4" id="KW-1185">Reference proteome</keyword>
<dbReference type="OrthoDB" id="9773354at2"/>
<dbReference type="AlphaFoldDB" id="A0A084H485"/>
<dbReference type="STRING" id="246786.GS18_0205630"/>
<comment type="caution">
    <text evidence="3">The sequence shown here is derived from an EMBL/GenBank/DDBJ whole genome shotgun (WGS) entry which is preliminary data.</text>
</comment>